<evidence type="ECO:0000313" key="5">
    <source>
        <dbReference type="Proteomes" id="UP000054558"/>
    </source>
</evidence>
<feature type="compositionally biased region" description="Low complexity" evidence="2">
    <location>
        <begin position="562"/>
        <end position="577"/>
    </location>
</feature>
<feature type="domain" description="Rab-GAP TBC" evidence="3">
    <location>
        <begin position="269"/>
        <end position="460"/>
    </location>
</feature>
<evidence type="ECO:0000256" key="2">
    <source>
        <dbReference type="SAM" id="MobiDB-lite"/>
    </source>
</evidence>
<gene>
    <name evidence="4" type="ORF">KFL_006320080</name>
</gene>
<evidence type="ECO:0000256" key="1">
    <source>
        <dbReference type="ARBA" id="ARBA00022468"/>
    </source>
</evidence>
<dbReference type="Gene3D" id="1.10.8.270">
    <property type="entry name" value="putative rabgap domain of human tbc1 domain family member 14 like domains"/>
    <property type="match status" value="1"/>
</dbReference>
<dbReference type="Gene3D" id="1.10.472.80">
    <property type="entry name" value="Ypt/Rab-GAP domain of gyp1p, domain 3"/>
    <property type="match status" value="1"/>
</dbReference>
<dbReference type="OrthoDB" id="294251at2759"/>
<evidence type="ECO:0000313" key="4">
    <source>
        <dbReference type="EMBL" id="GAQ90369.1"/>
    </source>
</evidence>
<dbReference type="SMART" id="SM00164">
    <property type="entry name" value="TBC"/>
    <property type="match status" value="1"/>
</dbReference>
<dbReference type="GO" id="GO:0031267">
    <property type="term" value="F:small GTPase binding"/>
    <property type="evidence" value="ECO:0000318"/>
    <property type="project" value="GO_Central"/>
</dbReference>
<dbReference type="InterPro" id="IPR035969">
    <property type="entry name" value="Rab-GAP_TBC_sf"/>
</dbReference>
<dbReference type="OMA" id="HIFFAMA"/>
<keyword evidence="1" id="KW-0343">GTPase activation</keyword>
<feature type="region of interest" description="Disordered" evidence="2">
    <location>
        <begin position="136"/>
        <end position="159"/>
    </location>
</feature>
<dbReference type="InterPro" id="IPR000195">
    <property type="entry name" value="Rab-GAP-TBC_dom"/>
</dbReference>
<accession>A0A1Y1ILP6</accession>
<dbReference type="SUPFAM" id="SSF47923">
    <property type="entry name" value="Ypt/Rab-GAP domain of gyp1p"/>
    <property type="match status" value="2"/>
</dbReference>
<feature type="region of interest" description="Disordered" evidence="2">
    <location>
        <begin position="210"/>
        <end position="230"/>
    </location>
</feature>
<dbReference type="PANTHER" id="PTHR47219">
    <property type="entry name" value="RAB GTPASE-ACTIVATING PROTEIN 1-LIKE"/>
    <property type="match status" value="1"/>
</dbReference>
<reference evidence="4 5" key="1">
    <citation type="journal article" date="2014" name="Nat. Commun.">
        <title>Klebsormidium flaccidum genome reveals primary factors for plant terrestrial adaptation.</title>
        <authorList>
            <person name="Hori K."/>
            <person name="Maruyama F."/>
            <person name="Fujisawa T."/>
            <person name="Togashi T."/>
            <person name="Yamamoto N."/>
            <person name="Seo M."/>
            <person name="Sato S."/>
            <person name="Yamada T."/>
            <person name="Mori H."/>
            <person name="Tajima N."/>
            <person name="Moriyama T."/>
            <person name="Ikeuchi M."/>
            <person name="Watanabe M."/>
            <person name="Wada H."/>
            <person name="Kobayashi K."/>
            <person name="Saito M."/>
            <person name="Masuda T."/>
            <person name="Sasaki-Sekimoto Y."/>
            <person name="Mashiguchi K."/>
            <person name="Awai K."/>
            <person name="Shimojima M."/>
            <person name="Masuda S."/>
            <person name="Iwai M."/>
            <person name="Nobusawa T."/>
            <person name="Narise T."/>
            <person name="Kondo S."/>
            <person name="Saito H."/>
            <person name="Sato R."/>
            <person name="Murakawa M."/>
            <person name="Ihara Y."/>
            <person name="Oshima-Yamada Y."/>
            <person name="Ohtaka K."/>
            <person name="Satoh M."/>
            <person name="Sonobe K."/>
            <person name="Ishii M."/>
            <person name="Ohtani R."/>
            <person name="Kanamori-Sato M."/>
            <person name="Honoki R."/>
            <person name="Miyazaki D."/>
            <person name="Mochizuki H."/>
            <person name="Umetsu J."/>
            <person name="Higashi K."/>
            <person name="Shibata D."/>
            <person name="Kamiya Y."/>
            <person name="Sato N."/>
            <person name="Nakamura Y."/>
            <person name="Tabata S."/>
            <person name="Ida S."/>
            <person name="Kurokawa K."/>
            <person name="Ohta H."/>
        </authorList>
    </citation>
    <scope>NUCLEOTIDE SEQUENCE [LARGE SCALE GENOMIC DNA]</scope>
    <source>
        <strain evidence="4 5">NIES-2285</strain>
    </source>
</reference>
<evidence type="ECO:0000259" key="3">
    <source>
        <dbReference type="PROSITE" id="PS50086"/>
    </source>
</evidence>
<feature type="compositionally biased region" description="Basic and acidic residues" evidence="2">
    <location>
        <begin position="551"/>
        <end position="561"/>
    </location>
</feature>
<dbReference type="Proteomes" id="UP000054558">
    <property type="component" value="Unassembled WGS sequence"/>
</dbReference>
<dbReference type="AlphaFoldDB" id="A0A1Y1ILP6"/>
<dbReference type="PANTHER" id="PTHR47219:SF9">
    <property type="entry name" value="GTPASE ACTIVATING PROTEIN AND CENTROSOME-ASSOCIATED, ISOFORM B"/>
    <property type="match status" value="1"/>
</dbReference>
<name>A0A1Y1ILP6_KLENI</name>
<dbReference type="Gene3D" id="1.10.10.750">
    <property type="entry name" value="Ypt/Rab-GAP domain of gyp1p, domain 1"/>
    <property type="match status" value="1"/>
</dbReference>
<organism evidence="4 5">
    <name type="scientific">Klebsormidium nitens</name>
    <name type="common">Green alga</name>
    <name type="synonym">Ulothrix nitens</name>
    <dbReference type="NCBI Taxonomy" id="105231"/>
    <lineage>
        <taxon>Eukaryota</taxon>
        <taxon>Viridiplantae</taxon>
        <taxon>Streptophyta</taxon>
        <taxon>Klebsormidiophyceae</taxon>
        <taxon>Klebsormidiales</taxon>
        <taxon>Klebsormidiaceae</taxon>
        <taxon>Klebsormidium</taxon>
    </lineage>
</organism>
<proteinExistence type="predicted"/>
<protein>
    <submittedName>
        <fullName evidence="4">RabGAP/TBC superfamily protein</fullName>
    </submittedName>
</protein>
<feature type="compositionally biased region" description="Basic and acidic residues" evidence="2">
    <location>
        <begin position="217"/>
        <end position="230"/>
    </location>
</feature>
<keyword evidence="5" id="KW-1185">Reference proteome</keyword>
<sequence length="577" mass="64900">MEERRESHAGSSTSGKAGLGFGHFSSRHNHAPSTSPSGSPYRPVPGQARRFAKNSSRKESPFTGELVDGVPPAGWKERIGDRVYEANFGNGLNETKSVTVENGHLVRVSSTSRVMVSSTSSTVRIDQTTLVQLNRRPGLADERFSEDEEQGGRLQNGSASQATFAPLAELSELVPRSQSLPVERSKWEDPGSPPLRQPLDRFGFFTPPASEQVEAATDGKKVEKKEKTERERDERRLRKWRKMIGAGGMEWKHYCKKKPLVVKRRIRKGIPDCLRGLVWQLVSGSRDLLLQNPGVYEQLVFYETSLSELDIIRDISRTFPSHVFYSQRHGPGQRSLYNVLKAYSVYDKEVGYVQGMGFLAGLLLLYMGEEDAFWLLVALLKGAVHAPMEGLFLVGLPLVQQYLFQFERLVQELFPRLGAHFEEECINPSMYASQWFITVFSYSFPFSLALRIWDVFLSEGMKVVFRVGLALLKQCHDDLLKMPFEKLVHALRNFPDELLDPDTLLPIAYSIKVSARLAQLKEEYDKLHNPQSSALPEPVNESRATGNSTRDLVRRDSKDGSIKSGSNRSKSSDSLGE</sequence>
<dbReference type="PROSITE" id="PS50086">
    <property type="entry name" value="TBC_RABGAP"/>
    <property type="match status" value="1"/>
</dbReference>
<dbReference type="Pfam" id="PF00566">
    <property type="entry name" value="RabGAP-TBC"/>
    <property type="match status" value="1"/>
</dbReference>
<dbReference type="GO" id="GO:0005096">
    <property type="term" value="F:GTPase activator activity"/>
    <property type="evidence" value="ECO:0000318"/>
    <property type="project" value="GO_Central"/>
</dbReference>
<dbReference type="EMBL" id="DF237581">
    <property type="protein sequence ID" value="GAQ90369.1"/>
    <property type="molecule type" value="Genomic_DNA"/>
</dbReference>
<dbReference type="STRING" id="105231.A0A1Y1ILP6"/>
<dbReference type="InterPro" id="IPR050302">
    <property type="entry name" value="Rab_GAP_TBC_domain"/>
</dbReference>
<feature type="region of interest" description="Disordered" evidence="2">
    <location>
        <begin position="527"/>
        <end position="577"/>
    </location>
</feature>
<dbReference type="FunFam" id="1.10.472.80:FF:000027">
    <property type="entry name" value="GTPase activating protein (Evi5)"/>
    <property type="match status" value="1"/>
</dbReference>
<dbReference type="FunFam" id="1.10.10.750:FF:000010">
    <property type="entry name" value="EVI5-like protein isoform X1"/>
    <property type="match status" value="1"/>
</dbReference>
<dbReference type="FunFam" id="1.10.8.270:FF:000001">
    <property type="entry name" value="TBC1 domain family member 1"/>
    <property type="match status" value="1"/>
</dbReference>
<feature type="region of interest" description="Disordered" evidence="2">
    <location>
        <begin position="1"/>
        <end position="74"/>
    </location>
</feature>